<comment type="similarity">
    <text evidence="1 3">Belongs to the chaperonin (HSP60) family.</text>
</comment>
<dbReference type="NCBIfam" id="NF009488">
    <property type="entry name" value="PRK12850.1"/>
    <property type="match status" value="1"/>
</dbReference>
<evidence type="ECO:0000313" key="4">
    <source>
        <dbReference type="EMBL" id="AOM67200.1"/>
    </source>
</evidence>
<dbReference type="SUPFAM" id="SSF54849">
    <property type="entry name" value="GroEL-intermediate domain like"/>
    <property type="match status" value="1"/>
</dbReference>
<name>A0A1C9CFM6_9FLOR</name>
<dbReference type="SUPFAM" id="SSF48592">
    <property type="entry name" value="GroEL equatorial domain-like"/>
    <property type="match status" value="1"/>
</dbReference>
<dbReference type="AlphaFoldDB" id="A0A1C9CFM6"/>
<keyword evidence="4" id="KW-0934">Plastid</keyword>
<dbReference type="NCBIfam" id="NF009489">
    <property type="entry name" value="PRK12851.1"/>
    <property type="match status" value="1"/>
</dbReference>
<dbReference type="InterPro" id="IPR027413">
    <property type="entry name" value="GROEL-like_equatorial_sf"/>
</dbReference>
<geneLocation type="plastid" evidence="4"/>
<dbReference type="GO" id="GO:0005524">
    <property type="term" value="F:ATP binding"/>
    <property type="evidence" value="ECO:0007669"/>
    <property type="project" value="InterPro"/>
</dbReference>
<dbReference type="SUPFAM" id="SSF52029">
    <property type="entry name" value="GroEL apical domain-like"/>
    <property type="match status" value="1"/>
</dbReference>
<dbReference type="PANTHER" id="PTHR45633">
    <property type="entry name" value="60 KDA HEAT SHOCK PROTEIN, MITOCHONDRIAL"/>
    <property type="match status" value="1"/>
</dbReference>
<dbReference type="PRINTS" id="PR00298">
    <property type="entry name" value="CHAPERONIN60"/>
</dbReference>
<evidence type="ECO:0000256" key="2">
    <source>
        <dbReference type="ARBA" id="ARBA00023186"/>
    </source>
</evidence>
<dbReference type="EMBL" id="KX284723">
    <property type="protein sequence ID" value="AOM67200.1"/>
    <property type="molecule type" value="Genomic_DNA"/>
</dbReference>
<protein>
    <submittedName>
        <fullName evidence="4">Chaperonin GroEL</fullName>
    </submittedName>
</protein>
<accession>A0A1C9CFM6</accession>
<dbReference type="NCBIfam" id="NF009487">
    <property type="entry name" value="PRK12849.1"/>
    <property type="match status" value="1"/>
</dbReference>
<dbReference type="Gene3D" id="3.50.7.10">
    <property type="entry name" value="GroEL"/>
    <property type="match status" value="1"/>
</dbReference>
<dbReference type="NCBIfam" id="NF000592">
    <property type="entry name" value="PRK00013.1"/>
    <property type="match status" value="1"/>
</dbReference>
<dbReference type="Gene3D" id="1.10.560.10">
    <property type="entry name" value="GroEL-like equatorial domain"/>
    <property type="match status" value="1"/>
</dbReference>
<dbReference type="RefSeq" id="YP_009297656.1">
    <property type="nucleotide sequence ID" value="NC_031177.1"/>
</dbReference>
<keyword evidence="2" id="KW-0143">Chaperone</keyword>
<evidence type="ECO:0000256" key="3">
    <source>
        <dbReference type="RuleBase" id="RU000418"/>
    </source>
</evidence>
<dbReference type="FunFam" id="3.50.7.10:FF:000001">
    <property type="entry name" value="60 kDa chaperonin"/>
    <property type="match status" value="1"/>
</dbReference>
<dbReference type="InterPro" id="IPR001844">
    <property type="entry name" value="Cpn60/GroEL"/>
</dbReference>
<dbReference type="GO" id="GO:0140662">
    <property type="term" value="F:ATP-dependent protein folding chaperone"/>
    <property type="evidence" value="ECO:0007669"/>
    <property type="project" value="InterPro"/>
</dbReference>
<dbReference type="GeneID" id="29074212"/>
<dbReference type="InterPro" id="IPR002423">
    <property type="entry name" value="Cpn60/GroEL/TCP-1"/>
</dbReference>
<dbReference type="InterPro" id="IPR027409">
    <property type="entry name" value="GroEL-like_apical_dom_sf"/>
</dbReference>
<sequence>MMTQILYQEKARKTLIESVKTITKIVSIALGPSKHNILLHKQLSIPTTPNNGFTIIKEIELQDHLRNIGIKLISQAAVKTYKVARDGTITTIIIASVIIHYSIKHIIAGSNIIDLIQGITKAIEFSSQKIVECSQPVNNNKTITQIATIASNYDQKIGSTIAKIIEQIGYEGTIDLEDSKTTDTSIEVFKDIKIDKGFISPLFVKNNQTMEIIQNSPYILITDEKITSVQEELIPILELVSKTKKPLLIIAEDLSAEVLSTLIVNHLENIINVVAIRPPGFGNRRKLYLEDISAATNSSIIGEVTGLRLSSIQLYMLGKASKTIITRNSTTIILNKQQHIHERCNQLRKQIDISNTTYEKENLKNRLAKISGKSAVIKVGAATSTELDNKKTQFKNAIQSVKNAAEEGIIPGGGSMNIHLAKNILLWANNNLDGDQLIGALIIKDALLKPTQQILQSTGSKQASIFAKLQTYNFTIGYDILSHRFVNMYEEGIIDSAKVMRLTLQNAASIAKILLTTECIIINNTHYDKH</sequence>
<dbReference type="Gene3D" id="3.30.260.10">
    <property type="entry name" value="TCP-1-like chaperonin intermediate domain"/>
    <property type="match status" value="1"/>
</dbReference>
<evidence type="ECO:0000256" key="1">
    <source>
        <dbReference type="ARBA" id="ARBA00006607"/>
    </source>
</evidence>
<reference evidence="4" key="1">
    <citation type="journal article" date="2016" name="BMC Biol.">
        <title>Parallel evolution of highly conserved plastid genome architecture in red seaweeds and seed plants.</title>
        <authorList>
            <person name="Lee J."/>
            <person name="Cho C.H."/>
            <person name="Park S.I."/>
            <person name="Choi J.W."/>
            <person name="Song H.S."/>
            <person name="West J.A."/>
            <person name="Bhattacharya D."/>
            <person name="Yoon H.S."/>
        </authorList>
    </citation>
    <scope>NUCLEOTIDE SEQUENCE</scope>
</reference>
<dbReference type="Pfam" id="PF00118">
    <property type="entry name" value="Cpn60_TCP1"/>
    <property type="match status" value="1"/>
</dbReference>
<organism evidence="4">
    <name type="scientific">Hildenbrandia rivularis</name>
    <dbReference type="NCBI Taxonomy" id="135206"/>
    <lineage>
        <taxon>Eukaryota</taxon>
        <taxon>Rhodophyta</taxon>
        <taxon>Florideophyceae</taxon>
        <taxon>Hildenbrandiophycidae</taxon>
        <taxon>Hildenbrandiales</taxon>
        <taxon>Hildenbrandiaceae</taxon>
        <taxon>Hildenbrandia</taxon>
    </lineage>
</organism>
<dbReference type="InterPro" id="IPR027410">
    <property type="entry name" value="TCP-1-like_intermed_sf"/>
</dbReference>
<proteinExistence type="inferred from homology"/>
<gene>
    <name evidence="4" type="primary">groEL</name>
    <name evidence="4" type="ORF">Hrvl_140</name>
</gene>
<dbReference type="GO" id="GO:0042026">
    <property type="term" value="P:protein refolding"/>
    <property type="evidence" value="ECO:0007669"/>
    <property type="project" value="InterPro"/>
</dbReference>